<feature type="compositionally biased region" description="Pro residues" evidence="1">
    <location>
        <begin position="1"/>
        <end position="19"/>
    </location>
</feature>
<dbReference type="AlphaFoldDB" id="A0A6A4H3A7"/>
<organism evidence="2 3">
    <name type="scientific">Gymnopus androsaceus JB14</name>
    <dbReference type="NCBI Taxonomy" id="1447944"/>
    <lineage>
        <taxon>Eukaryota</taxon>
        <taxon>Fungi</taxon>
        <taxon>Dikarya</taxon>
        <taxon>Basidiomycota</taxon>
        <taxon>Agaricomycotina</taxon>
        <taxon>Agaricomycetes</taxon>
        <taxon>Agaricomycetidae</taxon>
        <taxon>Agaricales</taxon>
        <taxon>Marasmiineae</taxon>
        <taxon>Omphalotaceae</taxon>
        <taxon>Gymnopus</taxon>
    </lineage>
</organism>
<accession>A0A6A4H3A7</accession>
<name>A0A6A4H3A7_9AGAR</name>
<feature type="region of interest" description="Disordered" evidence="1">
    <location>
        <begin position="1"/>
        <end position="22"/>
    </location>
</feature>
<protein>
    <submittedName>
        <fullName evidence="2">Uncharacterized protein</fullName>
    </submittedName>
</protein>
<sequence length="73" mass="8010">MSSPLPPITPPAPGPPLSIDPPCRSIQEEEKFLWETFHTGTSEIPMAIEQPSYSSLVVIPTLPKATTRPWVTL</sequence>
<proteinExistence type="predicted"/>
<reference evidence="2" key="1">
    <citation type="journal article" date="2019" name="Environ. Microbiol.">
        <title>Fungal ecological strategies reflected in gene transcription - a case study of two litter decomposers.</title>
        <authorList>
            <person name="Barbi F."/>
            <person name="Kohler A."/>
            <person name="Barry K."/>
            <person name="Baskaran P."/>
            <person name="Daum C."/>
            <person name="Fauchery L."/>
            <person name="Ihrmark K."/>
            <person name="Kuo A."/>
            <person name="LaButti K."/>
            <person name="Lipzen A."/>
            <person name="Morin E."/>
            <person name="Grigoriev I.V."/>
            <person name="Henrissat B."/>
            <person name="Lindahl B."/>
            <person name="Martin F."/>
        </authorList>
    </citation>
    <scope>NUCLEOTIDE SEQUENCE</scope>
    <source>
        <strain evidence="2">JB14</strain>
    </source>
</reference>
<gene>
    <name evidence="2" type="ORF">BT96DRAFT_1000202</name>
</gene>
<dbReference type="EMBL" id="ML769592">
    <property type="protein sequence ID" value="KAE9392561.1"/>
    <property type="molecule type" value="Genomic_DNA"/>
</dbReference>
<evidence type="ECO:0000313" key="3">
    <source>
        <dbReference type="Proteomes" id="UP000799118"/>
    </source>
</evidence>
<evidence type="ECO:0000256" key="1">
    <source>
        <dbReference type="SAM" id="MobiDB-lite"/>
    </source>
</evidence>
<dbReference type="Proteomes" id="UP000799118">
    <property type="component" value="Unassembled WGS sequence"/>
</dbReference>
<evidence type="ECO:0000313" key="2">
    <source>
        <dbReference type="EMBL" id="KAE9392561.1"/>
    </source>
</evidence>
<keyword evidence="3" id="KW-1185">Reference proteome</keyword>